<reference evidence="1" key="1">
    <citation type="submission" date="2019-08" db="EMBL/GenBank/DDBJ databases">
        <authorList>
            <person name="Kucharzyk K."/>
            <person name="Murdoch R.W."/>
            <person name="Higgins S."/>
            <person name="Loffler F."/>
        </authorList>
    </citation>
    <scope>NUCLEOTIDE SEQUENCE</scope>
</reference>
<proteinExistence type="predicted"/>
<sequence>MQQAFNLNPTMVRQLEKHLSEFTFFFPNANDLQSPSDELINELDRFIEAIVSKSNKGQLQSLKGGSSFPEYDFGRLVLVINESEELFMQKWLGLLGLRYSQFTKQHWMRIKALSNRLANWPKLAEYNDLKPADDLASYMVQRINEFLYSPKAWSLPASDERKTGVVQKLSEKISDEINQLVFNRVKIDNHAQWILAFNYKGSGSTLQRAQEIRSIFEKVIPQPRITYDSVSGDLLDNIREIIERALALIKEEESKS</sequence>
<evidence type="ECO:0000313" key="1">
    <source>
        <dbReference type="EMBL" id="MPM47415.1"/>
    </source>
</evidence>
<name>A0A645A2K2_9ZZZZ</name>
<accession>A0A645A2K2</accession>
<gene>
    <name evidence="1" type="ORF">SDC9_94125</name>
</gene>
<dbReference type="EMBL" id="VSSQ01011669">
    <property type="protein sequence ID" value="MPM47415.1"/>
    <property type="molecule type" value="Genomic_DNA"/>
</dbReference>
<comment type="caution">
    <text evidence="1">The sequence shown here is derived from an EMBL/GenBank/DDBJ whole genome shotgun (WGS) entry which is preliminary data.</text>
</comment>
<dbReference type="AlphaFoldDB" id="A0A645A2K2"/>
<organism evidence="1">
    <name type="scientific">bioreactor metagenome</name>
    <dbReference type="NCBI Taxonomy" id="1076179"/>
    <lineage>
        <taxon>unclassified sequences</taxon>
        <taxon>metagenomes</taxon>
        <taxon>ecological metagenomes</taxon>
    </lineage>
</organism>
<protein>
    <submittedName>
        <fullName evidence="1">Uncharacterized protein</fullName>
    </submittedName>
</protein>